<organism evidence="1 2">
    <name type="scientific">Nezara viridula</name>
    <name type="common">Southern green stink bug</name>
    <name type="synonym">Cimex viridulus</name>
    <dbReference type="NCBI Taxonomy" id="85310"/>
    <lineage>
        <taxon>Eukaryota</taxon>
        <taxon>Metazoa</taxon>
        <taxon>Ecdysozoa</taxon>
        <taxon>Arthropoda</taxon>
        <taxon>Hexapoda</taxon>
        <taxon>Insecta</taxon>
        <taxon>Pterygota</taxon>
        <taxon>Neoptera</taxon>
        <taxon>Paraneoptera</taxon>
        <taxon>Hemiptera</taxon>
        <taxon>Heteroptera</taxon>
        <taxon>Panheteroptera</taxon>
        <taxon>Pentatomomorpha</taxon>
        <taxon>Pentatomoidea</taxon>
        <taxon>Pentatomidae</taxon>
        <taxon>Pentatominae</taxon>
        <taxon>Nezara</taxon>
    </lineage>
</organism>
<gene>
    <name evidence="1" type="ORF">NEZAVI_LOCUS4388</name>
</gene>
<protein>
    <submittedName>
        <fullName evidence="1">Uncharacterized protein</fullName>
    </submittedName>
</protein>
<evidence type="ECO:0000313" key="1">
    <source>
        <dbReference type="EMBL" id="CAH1393771.1"/>
    </source>
</evidence>
<proteinExistence type="predicted"/>
<sequence>MRCTQKQGGTKGEPDTWPVASFSSGMQLSYAALTCPFPIQNTFTISRVISVALVGIRPLLLDYYDMSSP</sequence>
<dbReference type="EMBL" id="OV725078">
    <property type="protein sequence ID" value="CAH1393771.1"/>
    <property type="molecule type" value="Genomic_DNA"/>
</dbReference>
<reference evidence="1" key="1">
    <citation type="submission" date="2022-01" db="EMBL/GenBank/DDBJ databases">
        <authorList>
            <person name="King R."/>
        </authorList>
    </citation>
    <scope>NUCLEOTIDE SEQUENCE</scope>
</reference>
<accession>A0A9P0EGX7</accession>
<dbReference type="AlphaFoldDB" id="A0A9P0EGX7"/>
<keyword evidence="2" id="KW-1185">Reference proteome</keyword>
<dbReference type="Proteomes" id="UP001152798">
    <property type="component" value="Chromosome 2"/>
</dbReference>
<evidence type="ECO:0000313" key="2">
    <source>
        <dbReference type="Proteomes" id="UP001152798"/>
    </source>
</evidence>
<name>A0A9P0EGX7_NEZVI</name>